<evidence type="ECO:0000256" key="2">
    <source>
        <dbReference type="ARBA" id="ARBA00022676"/>
    </source>
</evidence>
<protein>
    <submittedName>
        <fullName evidence="9">Glycosyltransferase</fullName>
        <ecNumber evidence="9">2.4.-.-</ecNumber>
    </submittedName>
</protein>
<evidence type="ECO:0000256" key="5">
    <source>
        <dbReference type="ARBA" id="ARBA00022989"/>
    </source>
</evidence>
<gene>
    <name evidence="9" type="primary">pimF</name>
    <name evidence="9" type="ORF">AW08_00442</name>
</gene>
<dbReference type="GO" id="GO:0016757">
    <property type="term" value="F:glycosyltransferase activity"/>
    <property type="evidence" value="ECO:0007669"/>
    <property type="project" value="UniProtKB-KW"/>
</dbReference>
<accession>A0A011PS98</accession>
<evidence type="ECO:0000259" key="8">
    <source>
        <dbReference type="Pfam" id="PF00535"/>
    </source>
</evidence>
<dbReference type="PANTHER" id="PTHR48090">
    <property type="entry name" value="UNDECAPRENYL-PHOSPHATE 4-DEOXY-4-FORMAMIDO-L-ARABINOSE TRANSFERASE-RELATED"/>
    <property type="match status" value="1"/>
</dbReference>
<dbReference type="EMBL" id="JFAX01000002">
    <property type="protein sequence ID" value="EXI69234.1"/>
    <property type="molecule type" value="Genomic_DNA"/>
</dbReference>
<dbReference type="PATRIC" id="fig|1454001.3.peg.404"/>
<keyword evidence="4 7" id="KW-0812">Transmembrane</keyword>
<dbReference type="Gene3D" id="3.90.550.10">
    <property type="entry name" value="Spore Coat Polysaccharide Biosynthesis Protein SpsA, Chain A"/>
    <property type="match status" value="1"/>
</dbReference>
<dbReference type="Proteomes" id="UP000020218">
    <property type="component" value="Unassembled WGS sequence"/>
</dbReference>
<evidence type="ECO:0000256" key="4">
    <source>
        <dbReference type="ARBA" id="ARBA00022692"/>
    </source>
</evidence>
<keyword evidence="2 9" id="KW-0328">Glycosyltransferase</keyword>
<dbReference type="CDD" id="cd04187">
    <property type="entry name" value="DPM1_like_bac"/>
    <property type="match status" value="1"/>
</dbReference>
<dbReference type="InterPro" id="IPR001173">
    <property type="entry name" value="Glyco_trans_2-like"/>
</dbReference>
<evidence type="ECO:0000256" key="6">
    <source>
        <dbReference type="ARBA" id="ARBA00023136"/>
    </source>
</evidence>
<keyword evidence="3 9" id="KW-0808">Transferase</keyword>
<evidence type="ECO:0000256" key="3">
    <source>
        <dbReference type="ARBA" id="ARBA00022679"/>
    </source>
</evidence>
<dbReference type="SUPFAM" id="SSF53448">
    <property type="entry name" value="Nucleotide-diphospho-sugar transferases"/>
    <property type="match status" value="1"/>
</dbReference>
<feature type="domain" description="Glycosyltransferase 2-like" evidence="8">
    <location>
        <begin position="25"/>
        <end position="180"/>
    </location>
</feature>
<keyword evidence="10" id="KW-1185">Reference proteome</keyword>
<reference evidence="9" key="1">
    <citation type="submission" date="2014-02" db="EMBL/GenBank/DDBJ databases">
        <title>Expanding our view of genomic diversity in Candidatus Accumulibacter clades.</title>
        <authorList>
            <person name="Skennerton C.T."/>
            <person name="Barr J.J."/>
            <person name="Slater F.R."/>
            <person name="Bond P.L."/>
            <person name="Tyson G.W."/>
        </authorList>
    </citation>
    <scope>NUCLEOTIDE SEQUENCE [LARGE SCALE GENOMIC DNA]</scope>
</reference>
<dbReference type="AlphaFoldDB" id="A0A011PS98"/>
<sequence length="327" mass="36417">MPAPLHALTQGPAQPIVEAPRPQISIVSTLYRSRPFLEDFLDGCLDALRQLAISDFEIVLVNDGSPDDSLDYVLARRHDLAQLVVVDLSRNFGHHHAMQAGLRQARGELVFLIDCDLEVSPLSLCSFHDKLRETDCDIVFGYQEKRKGGWFEQLSGGLFWKGFNLLSETRIPENIVTERLMKRRFVDALLQLGDHNLFLGGMMSWTGFHQIGIAVGKSQRAGASTYTLLKRVSLMVNAVSSFSAQPLVWLFNFGALVTAVSFSYVIYLVIRKLLFGDALIGFTSVMGLMALSLGILTMAIGLVGVYLGKVFTQVQNRPNYIVKDIHR</sequence>
<comment type="caution">
    <text evidence="9">The sequence shown here is derived from an EMBL/GenBank/DDBJ whole genome shotgun (WGS) entry which is preliminary data.</text>
</comment>
<feature type="transmembrane region" description="Helical" evidence="7">
    <location>
        <begin position="282"/>
        <end position="307"/>
    </location>
</feature>
<dbReference type="InterPro" id="IPR050256">
    <property type="entry name" value="Glycosyltransferase_2"/>
</dbReference>
<evidence type="ECO:0000256" key="7">
    <source>
        <dbReference type="SAM" id="Phobius"/>
    </source>
</evidence>
<dbReference type="InterPro" id="IPR029044">
    <property type="entry name" value="Nucleotide-diphossugar_trans"/>
</dbReference>
<keyword evidence="6 7" id="KW-0472">Membrane</keyword>
<organism evidence="9 10">
    <name type="scientific">Candidatus Accumulibacter adjunctus</name>
    <dbReference type="NCBI Taxonomy" id="1454001"/>
    <lineage>
        <taxon>Bacteria</taxon>
        <taxon>Pseudomonadati</taxon>
        <taxon>Pseudomonadota</taxon>
        <taxon>Betaproteobacteria</taxon>
        <taxon>Candidatus Accumulibacter</taxon>
    </lineage>
</organism>
<evidence type="ECO:0000256" key="1">
    <source>
        <dbReference type="ARBA" id="ARBA00004141"/>
    </source>
</evidence>
<dbReference type="GO" id="GO:0005886">
    <property type="term" value="C:plasma membrane"/>
    <property type="evidence" value="ECO:0007669"/>
    <property type="project" value="TreeGrafter"/>
</dbReference>
<keyword evidence="5 7" id="KW-1133">Transmembrane helix</keyword>
<dbReference type="Pfam" id="PF00535">
    <property type="entry name" value="Glycos_transf_2"/>
    <property type="match status" value="1"/>
</dbReference>
<dbReference type="EC" id="2.4.-.-" evidence="9"/>
<dbReference type="STRING" id="1454001.AW08_00442"/>
<evidence type="ECO:0000313" key="9">
    <source>
        <dbReference type="EMBL" id="EXI69234.1"/>
    </source>
</evidence>
<name>A0A011PS98_9PROT</name>
<evidence type="ECO:0000313" key="10">
    <source>
        <dbReference type="Proteomes" id="UP000020218"/>
    </source>
</evidence>
<dbReference type="PANTHER" id="PTHR48090:SF1">
    <property type="entry name" value="PROPHAGE BACTOPRENOL GLUCOSYL TRANSFERASE HOMOLOG"/>
    <property type="match status" value="1"/>
</dbReference>
<comment type="subcellular location">
    <subcellularLocation>
        <location evidence="1">Membrane</location>
        <topology evidence="1">Multi-pass membrane protein</topology>
    </subcellularLocation>
</comment>
<feature type="transmembrane region" description="Helical" evidence="7">
    <location>
        <begin position="247"/>
        <end position="270"/>
    </location>
</feature>
<proteinExistence type="predicted"/>